<reference evidence="4 5" key="1">
    <citation type="submission" date="2016-11" db="EMBL/GenBank/DDBJ databases">
        <authorList>
            <person name="Jaros S."/>
            <person name="Januszkiewicz K."/>
            <person name="Wedrychowicz H."/>
        </authorList>
    </citation>
    <scope>NUCLEOTIDE SEQUENCE [LARGE SCALE GENOMIC DNA]</scope>
    <source>
        <strain evidence="4 5">DSM 46144</strain>
    </source>
</reference>
<keyword evidence="2" id="KW-0472">Membrane</keyword>
<dbReference type="OrthoDB" id="4374883at2"/>
<dbReference type="STRING" id="134849.SAMN05443668_105143"/>
<evidence type="ECO:0000313" key="5">
    <source>
        <dbReference type="Proteomes" id="UP000184440"/>
    </source>
</evidence>
<name>A0A1M7QQ75_9ACTN</name>
<evidence type="ECO:0000256" key="1">
    <source>
        <dbReference type="SAM" id="MobiDB-lite"/>
    </source>
</evidence>
<dbReference type="Proteomes" id="UP000184440">
    <property type="component" value="Unassembled WGS sequence"/>
</dbReference>
<feature type="transmembrane region" description="Helical" evidence="2">
    <location>
        <begin position="90"/>
        <end position="115"/>
    </location>
</feature>
<dbReference type="EMBL" id="FRCS01000005">
    <property type="protein sequence ID" value="SHN33404.1"/>
    <property type="molecule type" value="Genomic_DNA"/>
</dbReference>
<protein>
    <recommendedName>
        <fullName evidence="3">DUF4190 domain-containing protein</fullName>
    </recommendedName>
</protein>
<organism evidence="4 5">
    <name type="scientific">Cryptosporangium aurantiacum</name>
    <dbReference type="NCBI Taxonomy" id="134849"/>
    <lineage>
        <taxon>Bacteria</taxon>
        <taxon>Bacillati</taxon>
        <taxon>Actinomycetota</taxon>
        <taxon>Actinomycetes</taxon>
        <taxon>Cryptosporangiales</taxon>
        <taxon>Cryptosporangiaceae</taxon>
        <taxon>Cryptosporangium</taxon>
    </lineage>
</organism>
<feature type="region of interest" description="Disordered" evidence="1">
    <location>
        <begin position="1"/>
        <end position="42"/>
    </location>
</feature>
<gene>
    <name evidence="4" type="ORF">SAMN05443668_105143</name>
</gene>
<keyword evidence="2" id="KW-1133">Transmembrane helix</keyword>
<dbReference type="InterPro" id="IPR025241">
    <property type="entry name" value="DUF4190"/>
</dbReference>
<evidence type="ECO:0000313" key="4">
    <source>
        <dbReference type="EMBL" id="SHN33404.1"/>
    </source>
</evidence>
<keyword evidence="2" id="KW-0812">Transmembrane</keyword>
<proteinExistence type="predicted"/>
<evidence type="ECO:0000259" key="3">
    <source>
        <dbReference type="Pfam" id="PF13828"/>
    </source>
</evidence>
<accession>A0A1M7QQ75</accession>
<sequence>MTTNPPPGEANPWAKPTSGFPDPTSAQPAPTSGYPDPTSGYPATPAYDANAYAGYPPAGQPNGYPPAGAWGAPPPGYPGYPPPRKQNGMALASMIVSICSLVMCGGLPGIVGALIGHSARKQIRQTGEEGASLATVGIIVGWIGFGLGMAVVLVYAVLIIGAVAFGWFDEPNYSTY</sequence>
<keyword evidence="5" id="KW-1185">Reference proteome</keyword>
<dbReference type="Pfam" id="PF13828">
    <property type="entry name" value="DUF4190"/>
    <property type="match status" value="1"/>
</dbReference>
<feature type="transmembrane region" description="Helical" evidence="2">
    <location>
        <begin position="136"/>
        <end position="168"/>
    </location>
</feature>
<feature type="domain" description="DUF4190" evidence="3">
    <location>
        <begin position="89"/>
        <end position="150"/>
    </location>
</feature>
<dbReference type="RefSeq" id="WP_073258759.1">
    <property type="nucleotide sequence ID" value="NZ_FRCS01000005.1"/>
</dbReference>
<dbReference type="AlphaFoldDB" id="A0A1M7QQ75"/>
<evidence type="ECO:0000256" key="2">
    <source>
        <dbReference type="SAM" id="Phobius"/>
    </source>
</evidence>